<dbReference type="InterPro" id="IPR011250">
    <property type="entry name" value="OMP/PagP_B-barrel"/>
</dbReference>
<evidence type="ECO:0000313" key="1">
    <source>
        <dbReference type="EMBL" id="SMO62259.1"/>
    </source>
</evidence>
<accession>A0A521CS02</accession>
<dbReference type="Gene3D" id="2.40.160.20">
    <property type="match status" value="1"/>
</dbReference>
<evidence type="ECO:0000313" key="2">
    <source>
        <dbReference type="Proteomes" id="UP000319040"/>
    </source>
</evidence>
<dbReference type="EMBL" id="FXTB01000003">
    <property type="protein sequence ID" value="SMO62259.1"/>
    <property type="molecule type" value="Genomic_DNA"/>
</dbReference>
<gene>
    <name evidence="1" type="ORF">SAMN06265379_103416</name>
</gene>
<dbReference type="RefSeq" id="WP_142533098.1">
    <property type="nucleotide sequence ID" value="NZ_FXTB01000003.1"/>
</dbReference>
<protein>
    <submittedName>
        <fullName evidence="1">Uncharacterized protein</fullName>
    </submittedName>
</protein>
<dbReference type="OrthoDB" id="1119625at2"/>
<sequence length="223" mass="25228">MHQLLKVTTYLCLFGMFFQPLCKAQNKVLWGGGVSAHIPTNSLSTNNFGFRDAAGTGGGANMGTLWFFNPQLSLGSELAYSYFPRNQKTWNQQRRGDIKVNYQMLNLTAQGNFYLNEGGARPYLGVAFGLYYLRNMVNFISNYVGTTNDASVTYVSNTFHAGFGPEAGVLFKRQKNRFAHLSLRYTIIPNIEAEYYPEKQVTINPHGKQNHWSLSVKMFFGKR</sequence>
<dbReference type="Proteomes" id="UP000319040">
    <property type="component" value="Unassembled WGS sequence"/>
</dbReference>
<name>A0A521CS02_SACCC</name>
<dbReference type="SUPFAM" id="SSF56925">
    <property type="entry name" value="OMPA-like"/>
    <property type="match status" value="1"/>
</dbReference>
<reference evidence="1 2" key="1">
    <citation type="submission" date="2017-05" db="EMBL/GenBank/DDBJ databases">
        <authorList>
            <person name="Varghese N."/>
            <person name="Submissions S."/>
        </authorList>
    </citation>
    <scope>NUCLEOTIDE SEQUENCE [LARGE SCALE GENOMIC DNA]</scope>
    <source>
        <strain evidence="1 2">DSM 27040</strain>
    </source>
</reference>
<organism evidence="1 2">
    <name type="scientific">Saccharicrinis carchari</name>
    <dbReference type="NCBI Taxonomy" id="1168039"/>
    <lineage>
        <taxon>Bacteria</taxon>
        <taxon>Pseudomonadati</taxon>
        <taxon>Bacteroidota</taxon>
        <taxon>Bacteroidia</taxon>
        <taxon>Marinilabiliales</taxon>
        <taxon>Marinilabiliaceae</taxon>
        <taxon>Saccharicrinis</taxon>
    </lineage>
</organism>
<dbReference type="AlphaFoldDB" id="A0A521CS02"/>
<proteinExistence type="predicted"/>
<keyword evidence="2" id="KW-1185">Reference proteome</keyword>